<evidence type="ECO:0008006" key="3">
    <source>
        <dbReference type="Google" id="ProtNLM"/>
    </source>
</evidence>
<dbReference type="AlphaFoldDB" id="V2UUA2"/>
<dbReference type="PANTHER" id="PTHR43344:SF14">
    <property type="entry name" value="HAD-IB FAMILY HYDROLASE"/>
    <property type="match status" value="1"/>
</dbReference>
<reference evidence="1 2" key="1">
    <citation type="submission" date="2013-10" db="EMBL/GenBank/DDBJ databases">
        <title>The Genome Sequence of Acinetobacter brisouii CIP 110357.</title>
        <authorList>
            <consortium name="The Broad Institute Genomics Platform"/>
            <consortium name="The Broad Institute Genome Sequencing Center for Infectious Disease"/>
            <person name="Cerqueira G."/>
            <person name="Feldgarden M."/>
            <person name="Courvalin P."/>
            <person name="Grillot-Courvalin C."/>
            <person name="Clermont D."/>
            <person name="Rocha E."/>
            <person name="Yoon E.-J."/>
            <person name="Nemec A."/>
            <person name="Young S.K."/>
            <person name="Zeng Q."/>
            <person name="Gargeya S."/>
            <person name="Fitzgerald M."/>
            <person name="Abouelleil A."/>
            <person name="Alvarado L."/>
            <person name="Berlin A.M."/>
            <person name="Chapman S.B."/>
            <person name="Gainer-Dewar J."/>
            <person name="Goldberg J."/>
            <person name="Gnerre S."/>
            <person name="Griggs A."/>
            <person name="Gujja S."/>
            <person name="Hansen M."/>
            <person name="Howarth C."/>
            <person name="Imamovic A."/>
            <person name="Ireland A."/>
            <person name="Larimer J."/>
            <person name="McCowan C."/>
            <person name="Murphy C."/>
            <person name="Pearson M."/>
            <person name="Poon T.W."/>
            <person name="Priest M."/>
            <person name="Roberts A."/>
            <person name="Saif S."/>
            <person name="Shea T."/>
            <person name="Sykes S."/>
            <person name="Wortman J."/>
            <person name="Nusbaum C."/>
            <person name="Birren B."/>
        </authorList>
    </citation>
    <scope>NUCLEOTIDE SEQUENCE [LARGE SCALE GENOMIC DNA]</scope>
    <source>
        <strain evidence="1 2">CIP 110357</strain>
    </source>
</reference>
<dbReference type="GO" id="GO:0005737">
    <property type="term" value="C:cytoplasm"/>
    <property type="evidence" value="ECO:0007669"/>
    <property type="project" value="TreeGrafter"/>
</dbReference>
<organism evidence="1 2">
    <name type="scientific">Acinetobacter brisouii CIP 110357</name>
    <dbReference type="NCBI Taxonomy" id="1341683"/>
    <lineage>
        <taxon>Bacteria</taxon>
        <taxon>Pseudomonadati</taxon>
        <taxon>Pseudomonadota</taxon>
        <taxon>Gammaproteobacteria</taxon>
        <taxon>Moraxellales</taxon>
        <taxon>Moraxellaceae</taxon>
        <taxon>Acinetobacter</taxon>
    </lineage>
</organism>
<name>V2UUA2_9GAMM</name>
<dbReference type="HOGENOM" id="CLU_052657_2_0_6"/>
<dbReference type="Gene3D" id="3.40.50.1000">
    <property type="entry name" value="HAD superfamily/HAD-like"/>
    <property type="match status" value="1"/>
</dbReference>
<dbReference type="InterPro" id="IPR050582">
    <property type="entry name" value="HAD-like_SerB"/>
</dbReference>
<sequence length="126" mass="14542">MLQGQLFSKTILPTLLHEYAKQQITWHQQQGDQVVVVSSSLDVYLKGWCQQQGIDLICNQLEVRAGRYTGELYQGDCGYAEKARRVQQQYSLSDFELVYAYGDSPNDHAMLALADKKFYQWQEIKS</sequence>
<dbReference type="InterPro" id="IPR036412">
    <property type="entry name" value="HAD-like_sf"/>
</dbReference>
<dbReference type="PANTHER" id="PTHR43344">
    <property type="entry name" value="PHOSPHOSERINE PHOSPHATASE"/>
    <property type="match status" value="1"/>
</dbReference>
<dbReference type="NCBIfam" id="TIGR01488">
    <property type="entry name" value="HAD-SF-IB"/>
    <property type="match status" value="1"/>
</dbReference>
<dbReference type="Proteomes" id="UP000018418">
    <property type="component" value="Unassembled WGS sequence"/>
</dbReference>
<accession>V2UUA2</accession>
<dbReference type="GO" id="GO:0036424">
    <property type="term" value="F:L-phosphoserine phosphatase activity"/>
    <property type="evidence" value="ECO:0007669"/>
    <property type="project" value="TreeGrafter"/>
</dbReference>
<dbReference type="STRING" id="396323.VH98_00120"/>
<protein>
    <recommendedName>
        <fullName evidence="3">HAD hydrolase, family IB</fullName>
    </recommendedName>
</protein>
<evidence type="ECO:0000313" key="1">
    <source>
        <dbReference type="EMBL" id="ESK52196.1"/>
    </source>
</evidence>
<dbReference type="EMBL" id="AYEU01000003">
    <property type="protein sequence ID" value="ESK52196.1"/>
    <property type="molecule type" value="Genomic_DNA"/>
</dbReference>
<dbReference type="InterPro" id="IPR023214">
    <property type="entry name" value="HAD_sf"/>
</dbReference>
<dbReference type="GO" id="GO:0000287">
    <property type="term" value="F:magnesium ion binding"/>
    <property type="evidence" value="ECO:0007669"/>
    <property type="project" value="TreeGrafter"/>
</dbReference>
<proteinExistence type="predicted"/>
<dbReference type="Pfam" id="PF12710">
    <property type="entry name" value="HAD"/>
    <property type="match status" value="1"/>
</dbReference>
<dbReference type="SUPFAM" id="SSF56784">
    <property type="entry name" value="HAD-like"/>
    <property type="match status" value="1"/>
</dbReference>
<comment type="caution">
    <text evidence="1">The sequence shown here is derived from an EMBL/GenBank/DDBJ whole genome shotgun (WGS) entry which is preliminary data.</text>
</comment>
<keyword evidence="2" id="KW-1185">Reference proteome</keyword>
<dbReference type="PATRIC" id="fig|1341683.3.peg.333"/>
<gene>
    <name evidence="1" type="ORF">P255_00341</name>
</gene>
<dbReference type="GO" id="GO:0006564">
    <property type="term" value="P:L-serine biosynthetic process"/>
    <property type="evidence" value="ECO:0007669"/>
    <property type="project" value="TreeGrafter"/>
</dbReference>
<evidence type="ECO:0000313" key="2">
    <source>
        <dbReference type="Proteomes" id="UP000018418"/>
    </source>
</evidence>